<sequence>MAVSQGKTASQMEGKNLEINWAIQCQRYPLSLELLYQRIVVSRLTRELVLKSINKLTKLTPLCCLCCLQLQASVGCCPAFVHVAIHVMAEHLADRRSTTPLHWLPL</sequence>
<protein>
    <submittedName>
        <fullName evidence="1">Uncharacterized protein</fullName>
    </submittedName>
</protein>
<name>A0A8T0R707_PANVG</name>
<evidence type="ECO:0000313" key="2">
    <source>
        <dbReference type="Proteomes" id="UP000823388"/>
    </source>
</evidence>
<dbReference type="Proteomes" id="UP000823388">
    <property type="component" value="Chromosome 6K"/>
</dbReference>
<keyword evidence="2" id="KW-1185">Reference proteome</keyword>
<evidence type="ECO:0000313" key="1">
    <source>
        <dbReference type="EMBL" id="KAG2581507.1"/>
    </source>
</evidence>
<accession>A0A8T0R707</accession>
<reference evidence="1" key="1">
    <citation type="submission" date="2020-05" db="EMBL/GenBank/DDBJ databases">
        <title>WGS assembly of Panicum virgatum.</title>
        <authorList>
            <person name="Lovell J.T."/>
            <person name="Jenkins J."/>
            <person name="Shu S."/>
            <person name="Juenger T.E."/>
            <person name="Schmutz J."/>
        </authorList>
    </citation>
    <scope>NUCLEOTIDE SEQUENCE</scope>
    <source>
        <strain evidence="1">AP13</strain>
    </source>
</reference>
<gene>
    <name evidence="1" type="ORF">PVAP13_6KG038735</name>
</gene>
<dbReference type="EMBL" id="CM029047">
    <property type="protein sequence ID" value="KAG2581507.1"/>
    <property type="molecule type" value="Genomic_DNA"/>
</dbReference>
<proteinExistence type="predicted"/>
<organism evidence="1 2">
    <name type="scientific">Panicum virgatum</name>
    <name type="common">Blackwell switchgrass</name>
    <dbReference type="NCBI Taxonomy" id="38727"/>
    <lineage>
        <taxon>Eukaryota</taxon>
        <taxon>Viridiplantae</taxon>
        <taxon>Streptophyta</taxon>
        <taxon>Embryophyta</taxon>
        <taxon>Tracheophyta</taxon>
        <taxon>Spermatophyta</taxon>
        <taxon>Magnoliopsida</taxon>
        <taxon>Liliopsida</taxon>
        <taxon>Poales</taxon>
        <taxon>Poaceae</taxon>
        <taxon>PACMAD clade</taxon>
        <taxon>Panicoideae</taxon>
        <taxon>Panicodae</taxon>
        <taxon>Paniceae</taxon>
        <taxon>Panicinae</taxon>
        <taxon>Panicum</taxon>
        <taxon>Panicum sect. Hiantes</taxon>
    </lineage>
</organism>
<comment type="caution">
    <text evidence="1">The sequence shown here is derived from an EMBL/GenBank/DDBJ whole genome shotgun (WGS) entry which is preliminary data.</text>
</comment>
<dbReference type="AlphaFoldDB" id="A0A8T0R707"/>